<protein>
    <submittedName>
        <fullName evidence="4">RepB family plasmid replication initiator protein</fullName>
    </submittedName>
</protein>
<sequence>MKQNELRKNNNLIAQHNDLIESFPEMSKNCLKLFELMVSRLDSTKEQREIKIRKDAIFKVIGKKSHHRNDTLRNVLKELQKSALFHLKAATPDSKEVIISPISKVEWRERDGYIKVIFSPEILPYVTLLKGQFTQYQLPNIIKLNSKHSIALYKLLVENNNAYEYYLDKGNRSHSQLYSYSNPVISVSELRRITNTKDKYKQFASFRKFVLEKAINEINTKTDIFVNYDKIHSGHFVTDIQFHVRKKSVDPHEENMKHIETVQQTKINHELEDSKLVTNAVKSNYTKLLLEDFLLTVDDLTNTAVLIGLAKNVYPKYDTIKKYLGSNGVKQHIDYVEDHMGDSIRHTNIAKYLNKSVSRYIKTRGWK</sequence>
<comment type="similarity">
    <text evidence="1">Belongs to the initiator RepB protein family.</text>
</comment>
<dbReference type="EMBL" id="DYWC01000196">
    <property type="protein sequence ID" value="HJF87465.1"/>
    <property type="molecule type" value="Genomic_DNA"/>
</dbReference>
<dbReference type="SUPFAM" id="SSF46785">
    <property type="entry name" value="Winged helix' DNA-binding domain"/>
    <property type="match status" value="2"/>
</dbReference>
<gene>
    <name evidence="4" type="ORF">K8V88_08505</name>
</gene>
<dbReference type="InterPro" id="IPR010931">
    <property type="entry name" value="L_lactis_RepB_C"/>
</dbReference>
<organism evidence="4 5">
    <name type="scientific">Companilactobacillus farciminis</name>
    <dbReference type="NCBI Taxonomy" id="1612"/>
    <lineage>
        <taxon>Bacteria</taxon>
        <taxon>Bacillati</taxon>
        <taxon>Bacillota</taxon>
        <taxon>Bacilli</taxon>
        <taxon>Lactobacillales</taxon>
        <taxon>Lactobacillaceae</taxon>
        <taxon>Companilactobacillus</taxon>
    </lineage>
</organism>
<evidence type="ECO:0000256" key="1">
    <source>
        <dbReference type="ARBA" id="ARBA00038283"/>
    </source>
</evidence>
<reference evidence="4" key="1">
    <citation type="journal article" date="2021" name="PeerJ">
        <title>Extensive microbial diversity within the chicken gut microbiome revealed by metagenomics and culture.</title>
        <authorList>
            <person name="Gilroy R."/>
            <person name="Ravi A."/>
            <person name="Getino M."/>
            <person name="Pursley I."/>
            <person name="Horton D.L."/>
            <person name="Alikhan N.F."/>
            <person name="Baker D."/>
            <person name="Gharbi K."/>
            <person name="Hall N."/>
            <person name="Watson M."/>
            <person name="Adriaenssens E.M."/>
            <person name="Foster-Nyarko E."/>
            <person name="Jarju S."/>
            <person name="Secka A."/>
            <person name="Antonio M."/>
            <person name="Oren A."/>
            <person name="Chaudhuri R.R."/>
            <person name="La Ragione R."/>
            <person name="Hildebrand F."/>
            <person name="Pallen M.J."/>
        </authorList>
    </citation>
    <scope>NUCLEOTIDE SEQUENCE</scope>
    <source>
        <strain evidence="4">7886</strain>
    </source>
</reference>
<dbReference type="Proteomes" id="UP000747013">
    <property type="component" value="Unassembled WGS sequence"/>
</dbReference>
<evidence type="ECO:0000259" key="3">
    <source>
        <dbReference type="Pfam" id="PF06430"/>
    </source>
</evidence>
<dbReference type="AlphaFoldDB" id="A0A921L9Q9"/>
<proteinExistence type="inferred from homology"/>
<dbReference type="InterPro" id="IPR036388">
    <property type="entry name" value="WH-like_DNA-bd_sf"/>
</dbReference>
<reference evidence="4" key="2">
    <citation type="submission" date="2021-09" db="EMBL/GenBank/DDBJ databases">
        <authorList>
            <person name="Gilroy R."/>
        </authorList>
    </citation>
    <scope>NUCLEOTIDE SEQUENCE</scope>
    <source>
        <strain evidence="4">7886</strain>
    </source>
</reference>
<evidence type="ECO:0000313" key="5">
    <source>
        <dbReference type="Proteomes" id="UP000747013"/>
    </source>
</evidence>
<comment type="caution">
    <text evidence="4">The sequence shown here is derived from an EMBL/GenBank/DDBJ whole genome shotgun (WGS) entry which is preliminary data.</text>
</comment>
<dbReference type="Gene3D" id="1.10.10.10">
    <property type="entry name" value="Winged helix-like DNA-binding domain superfamily/Winged helix DNA-binding domain"/>
    <property type="match status" value="2"/>
</dbReference>
<dbReference type="InterPro" id="IPR000525">
    <property type="entry name" value="Initiator_Rep_WH1"/>
</dbReference>
<accession>A0A921L9Q9</accession>
<dbReference type="Pfam" id="PF21205">
    <property type="entry name" value="Rep3_C"/>
    <property type="match status" value="1"/>
</dbReference>
<name>A0A921L9Q9_9LACO</name>
<evidence type="ECO:0000259" key="2">
    <source>
        <dbReference type="Pfam" id="PF01051"/>
    </source>
</evidence>
<feature type="domain" description="Initiator Rep protein WH1" evidence="2">
    <location>
        <begin position="13"/>
        <end position="156"/>
    </location>
</feature>
<dbReference type="GO" id="GO:0003887">
    <property type="term" value="F:DNA-directed DNA polymerase activity"/>
    <property type="evidence" value="ECO:0007669"/>
    <property type="project" value="InterPro"/>
</dbReference>
<dbReference type="Pfam" id="PF06430">
    <property type="entry name" value="L_lactis_RepB_C"/>
    <property type="match status" value="1"/>
</dbReference>
<dbReference type="GO" id="GO:0006270">
    <property type="term" value="P:DNA replication initiation"/>
    <property type="evidence" value="ECO:0007669"/>
    <property type="project" value="InterPro"/>
</dbReference>
<dbReference type="InterPro" id="IPR036390">
    <property type="entry name" value="WH_DNA-bd_sf"/>
</dbReference>
<feature type="domain" description="Lactococcus lactis RepB C-terminal" evidence="3">
    <location>
        <begin position="259"/>
        <end position="363"/>
    </location>
</feature>
<dbReference type="Pfam" id="PF01051">
    <property type="entry name" value="Rep3_N"/>
    <property type="match status" value="1"/>
</dbReference>
<evidence type="ECO:0000313" key="4">
    <source>
        <dbReference type="EMBL" id="HJF87465.1"/>
    </source>
</evidence>